<accession>A0A1H6X1D4</accession>
<dbReference type="STRING" id="408657.SAMN04487995_3754"/>
<dbReference type="AlphaFoldDB" id="A0A1H6X1D4"/>
<keyword evidence="3" id="KW-1185">Reference proteome</keyword>
<organism evidence="2 3">
    <name type="scientific">Dyadobacter koreensis</name>
    <dbReference type="NCBI Taxonomy" id="408657"/>
    <lineage>
        <taxon>Bacteria</taxon>
        <taxon>Pseudomonadati</taxon>
        <taxon>Bacteroidota</taxon>
        <taxon>Cytophagia</taxon>
        <taxon>Cytophagales</taxon>
        <taxon>Spirosomataceae</taxon>
        <taxon>Dyadobacter</taxon>
    </lineage>
</organism>
<keyword evidence="1" id="KW-0732">Signal</keyword>
<evidence type="ECO:0000313" key="2">
    <source>
        <dbReference type="EMBL" id="SEJ20427.1"/>
    </source>
</evidence>
<evidence type="ECO:0008006" key="4">
    <source>
        <dbReference type="Google" id="ProtNLM"/>
    </source>
</evidence>
<evidence type="ECO:0000313" key="3">
    <source>
        <dbReference type="Proteomes" id="UP000199532"/>
    </source>
</evidence>
<dbReference type="PROSITE" id="PS51257">
    <property type="entry name" value="PROKAR_LIPOPROTEIN"/>
    <property type="match status" value="1"/>
</dbReference>
<feature type="signal peptide" evidence="1">
    <location>
        <begin position="1"/>
        <end position="18"/>
    </location>
</feature>
<dbReference type="EMBL" id="FNXY01000005">
    <property type="protein sequence ID" value="SEJ20427.1"/>
    <property type="molecule type" value="Genomic_DNA"/>
</dbReference>
<feature type="chain" id="PRO_5011674334" description="Lipoprotein" evidence="1">
    <location>
        <begin position="19"/>
        <end position="64"/>
    </location>
</feature>
<name>A0A1H6X1D4_9BACT</name>
<proteinExistence type="predicted"/>
<protein>
    <recommendedName>
        <fullName evidence="4">Lipoprotein</fullName>
    </recommendedName>
</protein>
<dbReference type="Proteomes" id="UP000199532">
    <property type="component" value="Unassembled WGS sequence"/>
</dbReference>
<evidence type="ECO:0000256" key="1">
    <source>
        <dbReference type="SAM" id="SignalP"/>
    </source>
</evidence>
<gene>
    <name evidence="2" type="ORF">SAMN04487995_3754</name>
</gene>
<sequence length="64" mass="6665">MKSLLLSLILVFAFSCSSSDDVNPSSGGCGTHSGHSLILGLKGGCYYLNGNGNKTYVSRSECNC</sequence>
<reference evidence="2 3" key="1">
    <citation type="submission" date="2016-10" db="EMBL/GenBank/DDBJ databases">
        <authorList>
            <person name="de Groot N.N."/>
        </authorList>
    </citation>
    <scope>NUCLEOTIDE SEQUENCE [LARGE SCALE GENOMIC DNA]</scope>
    <source>
        <strain evidence="2 3">DSM 19938</strain>
    </source>
</reference>